<proteinExistence type="predicted"/>
<gene>
    <name evidence="2" type="ORF">S01H4_42317</name>
</gene>
<feature type="domain" description="SCP2" evidence="1">
    <location>
        <begin position="20"/>
        <end position="107"/>
    </location>
</feature>
<dbReference type="Gene3D" id="3.30.1050.10">
    <property type="entry name" value="SCP2 sterol-binding domain"/>
    <property type="match status" value="1"/>
</dbReference>
<accession>X1C9I0</accession>
<evidence type="ECO:0000259" key="1">
    <source>
        <dbReference type="Pfam" id="PF02036"/>
    </source>
</evidence>
<protein>
    <recommendedName>
        <fullName evidence="1">SCP2 domain-containing protein</fullName>
    </recommendedName>
</protein>
<dbReference type="SUPFAM" id="SSF55718">
    <property type="entry name" value="SCP-like"/>
    <property type="match status" value="1"/>
</dbReference>
<evidence type="ECO:0000313" key="2">
    <source>
        <dbReference type="EMBL" id="GAH04786.1"/>
    </source>
</evidence>
<organism evidence="2">
    <name type="scientific">marine sediment metagenome</name>
    <dbReference type="NCBI Taxonomy" id="412755"/>
    <lineage>
        <taxon>unclassified sequences</taxon>
        <taxon>metagenomes</taxon>
        <taxon>ecological metagenomes</taxon>
    </lineage>
</organism>
<comment type="caution">
    <text evidence="2">The sequence shown here is derived from an EMBL/GenBank/DDBJ whole genome shotgun (WGS) entry which is preliminary data.</text>
</comment>
<dbReference type="InterPro" id="IPR036527">
    <property type="entry name" value="SCP2_sterol-bd_dom_sf"/>
</dbReference>
<dbReference type="InterPro" id="IPR003033">
    <property type="entry name" value="SCP2_sterol-bd_dom"/>
</dbReference>
<dbReference type="Pfam" id="PF02036">
    <property type="entry name" value="SCP2"/>
    <property type="match status" value="1"/>
</dbReference>
<reference evidence="2" key="1">
    <citation type="journal article" date="2014" name="Front. Microbiol.">
        <title>High frequency of phylogenetically diverse reductive dehalogenase-homologous genes in deep subseafloor sedimentary metagenomes.</title>
        <authorList>
            <person name="Kawai M."/>
            <person name="Futagami T."/>
            <person name="Toyoda A."/>
            <person name="Takaki Y."/>
            <person name="Nishi S."/>
            <person name="Hori S."/>
            <person name="Arai W."/>
            <person name="Tsubouchi T."/>
            <person name="Morono Y."/>
            <person name="Uchiyama I."/>
            <person name="Ito T."/>
            <person name="Fujiyama A."/>
            <person name="Inagaki F."/>
            <person name="Takami H."/>
        </authorList>
    </citation>
    <scope>NUCLEOTIDE SEQUENCE</scope>
    <source>
        <strain evidence="2">Expedition CK06-06</strain>
    </source>
</reference>
<dbReference type="AlphaFoldDB" id="X1C9I0"/>
<dbReference type="EMBL" id="BART01023228">
    <property type="protein sequence ID" value="GAH04786.1"/>
    <property type="molecule type" value="Genomic_DNA"/>
</dbReference>
<name>X1C9I0_9ZZZZ</name>
<sequence>MATIEEIKNALNNWAKMLENPEIAEEFEGYNKTMQFIFPDINLNLQLVFKDKTAKVVDGFNDKAEMSLKVNSDLFMGISTGDIDPMEAFMNGELKPKGDLADLEKLEIFMDID</sequence>